<dbReference type="EMBL" id="JH159151">
    <property type="protein sequence ID" value="EGZ28007.1"/>
    <property type="molecule type" value="Genomic_DNA"/>
</dbReference>
<keyword evidence="3" id="KW-1185">Reference proteome</keyword>
<dbReference type="GO" id="GO:0003677">
    <property type="term" value="F:DNA binding"/>
    <property type="evidence" value="ECO:0007669"/>
    <property type="project" value="TreeGrafter"/>
</dbReference>
<proteinExistence type="predicted"/>
<accession>G4YFA3</accession>
<dbReference type="InterPro" id="IPR050863">
    <property type="entry name" value="CenT-Element_Derived"/>
</dbReference>
<dbReference type="SMR" id="G4YFA3"/>
<evidence type="ECO:0000313" key="2">
    <source>
        <dbReference type="EMBL" id="EGZ28007.1"/>
    </source>
</evidence>
<dbReference type="PANTHER" id="PTHR19303:SF73">
    <property type="entry name" value="PROTEIN PDC2"/>
    <property type="match status" value="1"/>
</dbReference>
<dbReference type="OMA" id="RFHPCHL"/>
<name>G4YFA3_PHYSP</name>
<organism evidence="2 3">
    <name type="scientific">Phytophthora sojae (strain P6497)</name>
    <name type="common">Soybean stem and root rot agent</name>
    <name type="synonym">Phytophthora megasperma f. sp. glycines</name>
    <dbReference type="NCBI Taxonomy" id="1094619"/>
    <lineage>
        <taxon>Eukaryota</taxon>
        <taxon>Sar</taxon>
        <taxon>Stramenopiles</taxon>
        <taxon>Oomycota</taxon>
        <taxon>Peronosporomycetes</taxon>
        <taxon>Peronosporales</taxon>
        <taxon>Peronosporaceae</taxon>
        <taxon>Phytophthora</taxon>
    </lineage>
</organism>
<dbReference type="InterPro" id="IPR004875">
    <property type="entry name" value="DDE_SF_endonuclease_dom"/>
</dbReference>
<reference evidence="2 3" key="1">
    <citation type="journal article" date="2006" name="Science">
        <title>Phytophthora genome sequences uncover evolutionary origins and mechanisms of pathogenesis.</title>
        <authorList>
            <person name="Tyler B.M."/>
            <person name="Tripathy S."/>
            <person name="Zhang X."/>
            <person name="Dehal P."/>
            <person name="Jiang R.H."/>
            <person name="Aerts A."/>
            <person name="Arredondo F.D."/>
            <person name="Baxter L."/>
            <person name="Bensasson D."/>
            <person name="Beynon J.L."/>
            <person name="Chapman J."/>
            <person name="Damasceno C.M."/>
            <person name="Dorrance A.E."/>
            <person name="Dou D."/>
            <person name="Dickerman A.W."/>
            <person name="Dubchak I.L."/>
            <person name="Garbelotto M."/>
            <person name="Gijzen M."/>
            <person name="Gordon S.G."/>
            <person name="Govers F."/>
            <person name="Grunwald N.J."/>
            <person name="Huang W."/>
            <person name="Ivors K.L."/>
            <person name="Jones R.W."/>
            <person name="Kamoun S."/>
            <person name="Krampis K."/>
            <person name="Lamour K.H."/>
            <person name="Lee M.K."/>
            <person name="McDonald W.H."/>
            <person name="Medina M."/>
            <person name="Meijer H.J."/>
            <person name="Nordberg E.K."/>
            <person name="Maclean D.J."/>
            <person name="Ospina-Giraldo M.D."/>
            <person name="Morris P.F."/>
            <person name="Phuntumart V."/>
            <person name="Putnam N.H."/>
            <person name="Rash S."/>
            <person name="Rose J.K."/>
            <person name="Sakihama Y."/>
            <person name="Salamov A.A."/>
            <person name="Savidor A."/>
            <person name="Scheuring C.F."/>
            <person name="Smith B.M."/>
            <person name="Sobral B.W."/>
            <person name="Terry A."/>
            <person name="Torto-Alalibo T.A."/>
            <person name="Win J."/>
            <person name="Xu Z."/>
            <person name="Zhang H."/>
            <person name="Grigoriev I.V."/>
            <person name="Rokhsar D.S."/>
            <person name="Boore J.L."/>
        </authorList>
    </citation>
    <scope>NUCLEOTIDE SEQUENCE [LARGE SCALE GENOMIC DNA]</scope>
    <source>
        <strain evidence="2 3">P6497</strain>
    </source>
</reference>
<gene>
    <name evidence="2" type="ORF">PHYSODRAFT_467068</name>
</gene>
<dbReference type="GeneID" id="20653510"/>
<sequence length="580" mass="65197">MRLTLGQKREVVDLAASKKFTHRELAEKFRVGRTTITNICRQEDLIRTETDSADATKKKRKTTKCTYDLRVLDECLHKWRMEIKVSSPDTKLTGTVLQHKAMELACKIVQEPYAALPDKVKQALQKFTGSNGWLDGYRTRFGSFSSKQLPGGADQNVIKSVDVQTRLRELHHSLRGVDLEDIWTGGEFALMYKAPVPEPVGANGSGAAGNGRYTVSLFVSAAGEKFDMQVIGTDRNPLLLEGVDTRETYNIQYGYSKTGWQVAQTTVSMLKSLNARARGRKRTFRVILDSAVPHVKAAMILDSQGDQRTFFVYDHLQIYFLPPNFKASRFHPCHLGVIQAFKARYRCEMLETLFSNYRQSVISQDPRGFHPQRHLHTRNVFHWLYVALHSLDKHLIQTCWVHSGLLPTQAIASLSLRAILSTPANPSPNNSHGGLPTAALLYRDLQRQLTKIAQHAPDFLRWIGVSDPTNAQSFVEMEGNASVTDPGIDEVQIIRGVLQKHGYLSTKKLDDDSHGAGSYETFDDVAEEICPRHDEILASVDVLKKYLRLSRDAIPSRVEAVVQLNEIKKAIDAADAFRNV</sequence>
<dbReference type="RefSeq" id="XP_009515282.1">
    <property type="nucleotide sequence ID" value="XM_009516987.1"/>
</dbReference>
<dbReference type="GO" id="GO:0005634">
    <property type="term" value="C:nucleus"/>
    <property type="evidence" value="ECO:0007669"/>
    <property type="project" value="TreeGrafter"/>
</dbReference>
<dbReference type="InParanoid" id="G4YFA3"/>
<dbReference type="Proteomes" id="UP000002640">
    <property type="component" value="Unassembled WGS sequence"/>
</dbReference>
<dbReference type="KEGG" id="psoj:PHYSODRAFT_467068"/>
<dbReference type="Gene3D" id="1.10.10.60">
    <property type="entry name" value="Homeodomain-like"/>
    <property type="match status" value="1"/>
</dbReference>
<feature type="domain" description="DDE-1" evidence="1">
    <location>
        <begin position="214"/>
        <end position="400"/>
    </location>
</feature>
<dbReference type="AlphaFoldDB" id="G4YFA3"/>
<dbReference type="Pfam" id="PF03184">
    <property type="entry name" value="DDE_1"/>
    <property type="match status" value="1"/>
</dbReference>
<evidence type="ECO:0000313" key="3">
    <source>
        <dbReference type="Proteomes" id="UP000002640"/>
    </source>
</evidence>
<evidence type="ECO:0000259" key="1">
    <source>
        <dbReference type="Pfam" id="PF03184"/>
    </source>
</evidence>
<dbReference type="PANTHER" id="PTHR19303">
    <property type="entry name" value="TRANSPOSON"/>
    <property type="match status" value="1"/>
</dbReference>
<protein>
    <recommendedName>
        <fullName evidence="1">DDE-1 domain-containing protein</fullName>
    </recommendedName>
</protein>